<evidence type="ECO:0000313" key="1">
    <source>
        <dbReference type="EMBL" id="KAF7330336.1"/>
    </source>
</evidence>
<dbReference type="AlphaFoldDB" id="A0A8H6WX88"/>
<proteinExistence type="predicted"/>
<protein>
    <submittedName>
        <fullName evidence="1">Uncharacterized protein</fullName>
    </submittedName>
</protein>
<sequence>MRESLHTHWTAIAAHLQKFHRFSEDAITWEKSLAEEDPNSGSLSWMEELASDSDEICLDGKDLVRESDKIIDHLASLTPQLCELLRGPSKLPASPATTAFLGNIPSRWTCSCCVHERGT</sequence>
<name>A0A8H6WX88_9AGAR</name>
<comment type="caution">
    <text evidence="1">The sequence shown here is derived from an EMBL/GenBank/DDBJ whole genome shotgun (WGS) entry which is preliminary data.</text>
</comment>
<evidence type="ECO:0000313" key="2">
    <source>
        <dbReference type="Proteomes" id="UP000620124"/>
    </source>
</evidence>
<reference evidence="1" key="1">
    <citation type="submission" date="2020-05" db="EMBL/GenBank/DDBJ databases">
        <title>Mycena genomes resolve the evolution of fungal bioluminescence.</title>
        <authorList>
            <person name="Tsai I.J."/>
        </authorList>
    </citation>
    <scope>NUCLEOTIDE SEQUENCE</scope>
    <source>
        <strain evidence="1">CCC161011</strain>
    </source>
</reference>
<gene>
    <name evidence="1" type="ORF">MVEN_02471900</name>
</gene>
<dbReference type="Proteomes" id="UP000620124">
    <property type="component" value="Unassembled WGS sequence"/>
</dbReference>
<organism evidence="1 2">
    <name type="scientific">Mycena venus</name>
    <dbReference type="NCBI Taxonomy" id="2733690"/>
    <lineage>
        <taxon>Eukaryota</taxon>
        <taxon>Fungi</taxon>
        <taxon>Dikarya</taxon>
        <taxon>Basidiomycota</taxon>
        <taxon>Agaricomycotina</taxon>
        <taxon>Agaricomycetes</taxon>
        <taxon>Agaricomycetidae</taxon>
        <taxon>Agaricales</taxon>
        <taxon>Marasmiineae</taxon>
        <taxon>Mycenaceae</taxon>
        <taxon>Mycena</taxon>
    </lineage>
</organism>
<accession>A0A8H6WX88</accession>
<keyword evidence="2" id="KW-1185">Reference proteome</keyword>
<dbReference type="OrthoDB" id="3156427at2759"/>
<dbReference type="EMBL" id="JACAZI010000033">
    <property type="protein sequence ID" value="KAF7330336.1"/>
    <property type="molecule type" value="Genomic_DNA"/>
</dbReference>